<dbReference type="PANTHER" id="PTHR46060:SF2">
    <property type="entry name" value="HISTONE-LYSINE N-METHYLTRANSFERASE SETMAR"/>
    <property type="match status" value="1"/>
</dbReference>
<dbReference type="GO" id="GO:0000014">
    <property type="term" value="F:single-stranded DNA endodeoxyribonuclease activity"/>
    <property type="evidence" value="ECO:0007669"/>
    <property type="project" value="TreeGrafter"/>
</dbReference>
<protein>
    <recommendedName>
        <fullName evidence="1">Mos1 transposase HTH domain-containing protein</fullName>
    </recommendedName>
</protein>
<accession>A0A8X7CHT3</accession>
<dbReference type="GO" id="GO:0005634">
    <property type="term" value="C:nucleus"/>
    <property type="evidence" value="ECO:0007669"/>
    <property type="project" value="TreeGrafter"/>
</dbReference>
<dbReference type="AlphaFoldDB" id="A0A8X7CHT3"/>
<reference evidence="2" key="1">
    <citation type="submission" date="2020-08" db="EMBL/GenBank/DDBJ databases">
        <title>Multicomponent nature underlies the extraordinary mechanical properties of spider dragline silk.</title>
        <authorList>
            <person name="Kono N."/>
            <person name="Nakamura H."/>
            <person name="Mori M."/>
            <person name="Yoshida Y."/>
            <person name="Ohtoshi R."/>
            <person name="Malay A.D."/>
            <person name="Moran D.A.P."/>
            <person name="Tomita M."/>
            <person name="Numata K."/>
            <person name="Arakawa K."/>
        </authorList>
    </citation>
    <scope>NUCLEOTIDE SEQUENCE</scope>
</reference>
<feature type="domain" description="Mos1 transposase HTH" evidence="1">
    <location>
        <begin position="21"/>
        <end position="65"/>
    </location>
</feature>
<evidence type="ECO:0000313" key="3">
    <source>
        <dbReference type="Proteomes" id="UP000886998"/>
    </source>
</evidence>
<proteinExistence type="predicted"/>
<dbReference type="EMBL" id="BMAV01015958">
    <property type="protein sequence ID" value="GFY66305.1"/>
    <property type="molecule type" value="Genomic_DNA"/>
</dbReference>
<sequence>MSLKVIRPLIYCWRSPISSKILILYEWKSDHKAAVAVRNFNAAFGDDSVNERIFRYWYTKFESGDESLTNEYQDRPEIGTDNEVLRAIVEQNPDNTVRDYAELDITSTTIACRLKMVGNSSHELRIKINK</sequence>
<keyword evidence="3" id="KW-1185">Reference proteome</keyword>
<dbReference type="GO" id="GO:0044547">
    <property type="term" value="F:DNA topoisomerase binding"/>
    <property type="evidence" value="ECO:0007669"/>
    <property type="project" value="TreeGrafter"/>
</dbReference>
<dbReference type="GO" id="GO:0003697">
    <property type="term" value="F:single-stranded DNA binding"/>
    <property type="evidence" value="ECO:0007669"/>
    <property type="project" value="TreeGrafter"/>
</dbReference>
<organism evidence="2 3">
    <name type="scientific">Trichonephila inaurata madagascariensis</name>
    <dbReference type="NCBI Taxonomy" id="2747483"/>
    <lineage>
        <taxon>Eukaryota</taxon>
        <taxon>Metazoa</taxon>
        <taxon>Ecdysozoa</taxon>
        <taxon>Arthropoda</taxon>
        <taxon>Chelicerata</taxon>
        <taxon>Arachnida</taxon>
        <taxon>Araneae</taxon>
        <taxon>Araneomorphae</taxon>
        <taxon>Entelegynae</taxon>
        <taxon>Araneoidea</taxon>
        <taxon>Nephilidae</taxon>
        <taxon>Trichonephila</taxon>
        <taxon>Trichonephila inaurata</taxon>
    </lineage>
</organism>
<dbReference type="Gene3D" id="1.10.10.1450">
    <property type="match status" value="1"/>
</dbReference>
<dbReference type="GO" id="GO:0031297">
    <property type="term" value="P:replication fork processing"/>
    <property type="evidence" value="ECO:0007669"/>
    <property type="project" value="TreeGrafter"/>
</dbReference>
<evidence type="ECO:0000313" key="2">
    <source>
        <dbReference type="EMBL" id="GFY66305.1"/>
    </source>
</evidence>
<dbReference type="OrthoDB" id="616263at2759"/>
<dbReference type="GO" id="GO:0035861">
    <property type="term" value="C:site of double-strand break"/>
    <property type="evidence" value="ECO:0007669"/>
    <property type="project" value="TreeGrafter"/>
</dbReference>
<name>A0A8X7CHT3_9ARAC</name>
<comment type="caution">
    <text evidence="2">The sequence shown here is derived from an EMBL/GenBank/DDBJ whole genome shotgun (WGS) entry which is preliminary data.</text>
</comment>
<dbReference type="Proteomes" id="UP000886998">
    <property type="component" value="Unassembled WGS sequence"/>
</dbReference>
<dbReference type="GO" id="GO:0046975">
    <property type="term" value="F:histone H3K36 methyltransferase activity"/>
    <property type="evidence" value="ECO:0007669"/>
    <property type="project" value="TreeGrafter"/>
</dbReference>
<dbReference type="GO" id="GO:0042800">
    <property type="term" value="F:histone H3K4 methyltransferase activity"/>
    <property type="evidence" value="ECO:0007669"/>
    <property type="project" value="TreeGrafter"/>
</dbReference>
<dbReference type="PANTHER" id="PTHR46060">
    <property type="entry name" value="MARINER MOS1 TRANSPOSASE-LIKE PROTEIN"/>
    <property type="match status" value="1"/>
</dbReference>
<dbReference type="GO" id="GO:0044774">
    <property type="term" value="P:mitotic DNA integrity checkpoint signaling"/>
    <property type="evidence" value="ECO:0007669"/>
    <property type="project" value="TreeGrafter"/>
</dbReference>
<dbReference type="InterPro" id="IPR052709">
    <property type="entry name" value="Transposase-MT_Hybrid"/>
</dbReference>
<dbReference type="GO" id="GO:0006303">
    <property type="term" value="P:double-strand break repair via nonhomologous end joining"/>
    <property type="evidence" value="ECO:0007669"/>
    <property type="project" value="TreeGrafter"/>
</dbReference>
<evidence type="ECO:0000259" key="1">
    <source>
        <dbReference type="Pfam" id="PF17906"/>
    </source>
</evidence>
<dbReference type="GO" id="GO:0003690">
    <property type="term" value="F:double-stranded DNA binding"/>
    <property type="evidence" value="ECO:0007669"/>
    <property type="project" value="TreeGrafter"/>
</dbReference>
<dbReference type="GO" id="GO:0015074">
    <property type="term" value="P:DNA integration"/>
    <property type="evidence" value="ECO:0007669"/>
    <property type="project" value="TreeGrafter"/>
</dbReference>
<dbReference type="GO" id="GO:0000793">
    <property type="term" value="C:condensed chromosome"/>
    <property type="evidence" value="ECO:0007669"/>
    <property type="project" value="TreeGrafter"/>
</dbReference>
<dbReference type="GO" id="GO:0000729">
    <property type="term" value="P:DNA double-strand break processing"/>
    <property type="evidence" value="ECO:0007669"/>
    <property type="project" value="TreeGrafter"/>
</dbReference>
<dbReference type="Pfam" id="PF17906">
    <property type="entry name" value="HTH_48"/>
    <property type="match status" value="1"/>
</dbReference>
<dbReference type="InterPro" id="IPR041426">
    <property type="entry name" value="Mos1_HTH"/>
</dbReference>
<gene>
    <name evidence="2" type="ORF">TNIN_140521</name>
</gene>